<keyword evidence="1" id="KW-0472">Membrane</keyword>
<organism evidence="2 3">
    <name type="scientific">Vespula squamosa</name>
    <name type="common">Southern yellow jacket</name>
    <name type="synonym">Wasp</name>
    <dbReference type="NCBI Taxonomy" id="30214"/>
    <lineage>
        <taxon>Eukaryota</taxon>
        <taxon>Metazoa</taxon>
        <taxon>Ecdysozoa</taxon>
        <taxon>Arthropoda</taxon>
        <taxon>Hexapoda</taxon>
        <taxon>Insecta</taxon>
        <taxon>Pterygota</taxon>
        <taxon>Neoptera</taxon>
        <taxon>Endopterygota</taxon>
        <taxon>Hymenoptera</taxon>
        <taxon>Apocrita</taxon>
        <taxon>Aculeata</taxon>
        <taxon>Vespoidea</taxon>
        <taxon>Vespidae</taxon>
        <taxon>Vespinae</taxon>
        <taxon>Vespula</taxon>
    </lineage>
</organism>
<evidence type="ECO:0000313" key="3">
    <source>
        <dbReference type="Proteomes" id="UP001607302"/>
    </source>
</evidence>
<keyword evidence="1" id="KW-1133">Transmembrane helix</keyword>
<name>A0ABD2BXS5_VESSQ</name>
<dbReference type="EMBL" id="JAUDFV010000027">
    <property type="protein sequence ID" value="KAL2737582.1"/>
    <property type="molecule type" value="Genomic_DNA"/>
</dbReference>
<keyword evidence="1" id="KW-0812">Transmembrane</keyword>
<sequence length="144" mass="16542">MAIVRITRSNPYNRKMLRRKLKKTLYFWILGRLSFKEFIELLSDVSLNSSIHNRLLHVNADRIERTLASVLAGIVSHRYPVDPQMQQPLSGGTWIGSTCNISKSKSKLYNANLNVALAVLGYFWFLCVHWGSDRMAFLQVSTKI</sequence>
<dbReference type="Proteomes" id="UP001607302">
    <property type="component" value="Unassembled WGS sequence"/>
</dbReference>
<evidence type="ECO:0000313" key="2">
    <source>
        <dbReference type="EMBL" id="KAL2737582.1"/>
    </source>
</evidence>
<proteinExistence type="predicted"/>
<evidence type="ECO:0000256" key="1">
    <source>
        <dbReference type="SAM" id="Phobius"/>
    </source>
</evidence>
<accession>A0ABD2BXS5</accession>
<dbReference type="AlphaFoldDB" id="A0ABD2BXS5"/>
<gene>
    <name evidence="2" type="ORF">V1478_001668</name>
</gene>
<keyword evidence="3" id="KW-1185">Reference proteome</keyword>
<protein>
    <submittedName>
        <fullName evidence="2">Uncharacterized protein</fullName>
    </submittedName>
</protein>
<reference evidence="2 3" key="1">
    <citation type="journal article" date="2024" name="Ann. Entomol. Soc. Am.">
        <title>Genomic analyses of the southern and eastern yellowjacket wasps (Hymenoptera: Vespidae) reveal evolutionary signatures of social life.</title>
        <authorList>
            <person name="Catto M.A."/>
            <person name="Caine P.B."/>
            <person name="Orr S.E."/>
            <person name="Hunt B.G."/>
            <person name="Goodisman M.A.D."/>
        </authorList>
    </citation>
    <scope>NUCLEOTIDE SEQUENCE [LARGE SCALE GENOMIC DNA]</scope>
    <source>
        <strain evidence="2">233</strain>
        <tissue evidence="2">Head and thorax</tissue>
    </source>
</reference>
<comment type="caution">
    <text evidence="2">The sequence shown here is derived from an EMBL/GenBank/DDBJ whole genome shotgun (WGS) entry which is preliminary data.</text>
</comment>
<feature type="transmembrane region" description="Helical" evidence="1">
    <location>
        <begin position="111"/>
        <end position="131"/>
    </location>
</feature>